<sequence>MTQIDLSETQRTILGTACAREDRMIFPVTAPITGGAVGNVLKSLLKRGLIEEVVAEDETTVWRHDEDRGPITLRATELGVDALADNAPVAPLGRDGDHAGPDMPADETDAHTAPAGARHRVRGNTKQAIVVDMLRRPEGATIAELVEATGWQSHTVRGCFAGALKKKLGLTITSEKEGERGRVYKLNN</sequence>
<dbReference type="AlphaFoldDB" id="A0A7W6RFQ2"/>
<feature type="region of interest" description="Disordered" evidence="1">
    <location>
        <begin position="93"/>
        <end position="115"/>
    </location>
</feature>
<reference evidence="2 3" key="1">
    <citation type="submission" date="2020-08" db="EMBL/GenBank/DDBJ databases">
        <title>Genome sequencing of Purple Non-Sulfur Bacteria from various extreme environments.</title>
        <authorList>
            <person name="Mayer M."/>
        </authorList>
    </citation>
    <scope>NUCLEOTIDE SEQUENCE [LARGE SCALE GENOMIC DNA]</scope>
    <source>
        <strain evidence="2 3">JA131</strain>
    </source>
</reference>
<organism evidence="2 3">
    <name type="scientific">Roseospira visakhapatnamensis</name>
    <dbReference type="NCBI Taxonomy" id="390880"/>
    <lineage>
        <taxon>Bacteria</taxon>
        <taxon>Pseudomonadati</taxon>
        <taxon>Pseudomonadota</taxon>
        <taxon>Alphaproteobacteria</taxon>
        <taxon>Rhodospirillales</taxon>
        <taxon>Rhodospirillaceae</taxon>
        <taxon>Roseospira</taxon>
    </lineage>
</organism>
<accession>A0A7W6RFQ2</accession>
<protein>
    <recommendedName>
        <fullName evidence="4">DUF3489 domain-containing protein</fullName>
    </recommendedName>
</protein>
<evidence type="ECO:0000313" key="2">
    <source>
        <dbReference type="EMBL" id="MBB4267607.1"/>
    </source>
</evidence>
<evidence type="ECO:0008006" key="4">
    <source>
        <dbReference type="Google" id="ProtNLM"/>
    </source>
</evidence>
<proteinExistence type="predicted"/>
<comment type="caution">
    <text evidence="2">The sequence shown here is derived from an EMBL/GenBank/DDBJ whole genome shotgun (WGS) entry which is preliminary data.</text>
</comment>
<evidence type="ECO:0000313" key="3">
    <source>
        <dbReference type="Proteomes" id="UP000554286"/>
    </source>
</evidence>
<dbReference type="EMBL" id="JACIGK010000030">
    <property type="protein sequence ID" value="MBB4267607.1"/>
    <property type="molecule type" value="Genomic_DNA"/>
</dbReference>
<dbReference type="Pfam" id="PF11994">
    <property type="entry name" value="DUF3489"/>
    <property type="match status" value="1"/>
</dbReference>
<gene>
    <name evidence="2" type="ORF">GGD89_003254</name>
</gene>
<dbReference type="Proteomes" id="UP000554286">
    <property type="component" value="Unassembled WGS sequence"/>
</dbReference>
<dbReference type="RefSeq" id="WP_184047269.1">
    <property type="nucleotide sequence ID" value="NZ_JACIGK010000030.1"/>
</dbReference>
<name>A0A7W6RFQ2_9PROT</name>
<dbReference type="InterPro" id="IPR021880">
    <property type="entry name" value="DUF3489"/>
</dbReference>
<keyword evidence="3" id="KW-1185">Reference proteome</keyword>
<evidence type="ECO:0000256" key="1">
    <source>
        <dbReference type="SAM" id="MobiDB-lite"/>
    </source>
</evidence>